<organism evidence="9 10">
    <name type="scientific">Kitasatospora griseola</name>
    <name type="common">Streptomyces griseolosporeus</name>
    <dbReference type="NCBI Taxonomy" id="2064"/>
    <lineage>
        <taxon>Bacteria</taxon>
        <taxon>Bacillati</taxon>
        <taxon>Actinomycetota</taxon>
        <taxon>Actinomycetes</taxon>
        <taxon>Kitasatosporales</taxon>
        <taxon>Streptomycetaceae</taxon>
        <taxon>Kitasatospora</taxon>
    </lineage>
</organism>
<protein>
    <recommendedName>
        <fullName evidence="8">Peptidase S54 rhomboid domain-containing protein</fullName>
    </recommendedName>
</protein>
<keyword evidence="10" id="KW-1185">Reference proteome</keyword>
<keyword evidence="5 7" id="KW-1133">Transmembrane helix</keyword>
<dbReference type="STRING" id="2064.TR51_29890"/>
<comment type="similarity">
    <text evidence="2">Belongs to the peptidase S54 family.</text>
</comment>
<dbReference type="GO" id="GO:0016020">
    <property type="term" value="C:membrane"/>
    <property type="evidence" value="ECO:0007669"/>
    <property type="project" value="UniProtKB-SubCell"/>
</dbReference>
<evidence type="ECO:0000256" key="4">
    <source>
        <dbReference type="ARBA" id="ARBA00022801"/>
    </source>
</evidence>
<dbReference type="InterPro" id="IPR035952">
    <property type="entry name" value="Rhomboid-like_sf"/>
</dbReference>
<dbReference type="GO" id="GO:0004252">
    <property type="term" value="F:serine-type endopeptidase activity"/>
    <property type="evidence" value="ECO:0007669"/>
    <property type="project" value="InterPro"/>
</dbReference>
<dbReference type="EMBL" id="JXZB01000004">
    <property type="protein sequence ID" value="KIQ64095.1"/>
    <property type="molecule type" value="Genomic_DNA"/>
</dbReference>
<feature type="transmembrane region" description="Helical" evidence="7">
    <location>
        <begin position="161"/>
        <end position="180"/>
    </location>
</feature>
<sequence>MEGQGPGLPRCHRHPDRETGVSCARCGRPVCPECMVPASVGFQCPDCVHGAAERQARPRTAFGGVLALGDGVLVTKVLIGLNLLVFLLTEYVAPEWQVKLGLVSWAPVPGLRFGMAAGPEEWYRLVTAMFVHGGLLHIATNMFSLWILGPQLERVLGRLRFLGLYLVAGIAGNALSFLLTPGPEKLFTVGASGAIFGLLGATAVLFRANRVPMQPVIALLVVNLVITFSLSSMIDWRAHIGGLVAGTVIGAGMMYAPRAHRNLVQGLTTAAVLAAALALVLVGTARLPG</sequence>
<comment type="subcellular location">
    <subcellularLocation>
        <location evidence="1">Membrane</location>
        <topology evidence="1">Multi-pass membrane protein</topology>
    </subcellularLocation>
</comment>
<evidence type="ECO:0000256" key="5">
    <source>
        <dbReference type="ARBA" id="ARBA00022989"/>
    </source>
</evidence>
<gene>
    <name evidence="9" type="ORF">TR51_29890</name>
</gene>
<evidence type="ECO:0000256" key="3">
    <source>
        <dbReference type="ARBA" id="ARBA00022692"/>
    </source>
</evidence>
<feature type="transmembrane region" description="Helical" evidence="7">
    <location>
        <begin position="64"/>
        <end position="88"/>
    </location>
</feature>
<dbReference type="InterPro" id="IPR050925">
    <property type="entry name" value="Rhomboid_protease_S54"/>
</dbReference>
<dbReference type="Pfam" id="PF01694">
    <property type="entry name" value="Rhomboid"/>
    <property type="match status" value="1"/>
</dbReference>
<evidence type="ECO:0000256" key="6">
    <source>
        <dbReference type="ARBA" id="ARBA00023136"/>
    </source>
</evidence>
<evidence type="ECO:0000313" key="10">
    <source>
        <dbReference type="Proteomes" id="UP000032066"/>
    </source>
</evidence>
<keyword evidence="3 7" id="KW-0812">Transmembrane</keyword>
<proteinExistence type="inferred from homology"/>
<feature type="domain" description="Peptidase S54 rhomboid" evidence="8">
    <location>
        <begin position="120"/>
        <end position="253"/>
    </location>
</feature>
<feature type="transmembrane region" description="Helical" evidence="7">
    <location>
        <begin position="122"/>
        <end position="149"/>
    </location>
</feature>
<dbReference type="AlphaFoldDB" id="A0A0D0N7E4"/>
<dbReference type="SUPFAM" id="SSF144091">
    <property type="entry name" value="Rhomboid-like"/>
    <property type="match status" value="1"/>
</dbReference>
<accession>A0A0D0N7E4</accession>
<feature type="transmembrane region" description="Helical" evidence="7">
    <location>
        <begin position="236"/>
        <end position="256"/>
    </location>
</feature>
<reference evidence="9 10" key="1">
    <citation type="submission" date="2015-02" db="EMBL/GenBank/DDBJ databases">
        <title>Draft genome sequence of Kitasatospora griseola MF730-N6, a bafilomycin, terpentecin and satosporin producer.</title>
        <authorList>
            <person name="Arens J.C."/>
            <person name="Haltli B."/>
            <person name="Kerr R.G."/>
        </authorList>
    </citation>
    <scope>NUCLEOTIDE SEQUENCE [LARGE SCALE GENOMIC DNA]</scope>
    <source>
        <strain evidence="9 10">MF730-N6</strain>
    </source>
</reference>
<dbReference type="CDD" id="cd19756">
    <property type="entry name" value="Bbox2"/>
    <property type="match status" value="1"/>
</dbReference>
<evidence type="ECO:0000256" key="1">
    <source>
        <dbReference type="ARBA" id="ARBA00004141"/>
    </source>
</evidence>
<comment type="caution">
    <text evidence="9">The sequence shown here is derived from an EMBL/GenBank/DDBJ whole genome shotgun (WGS) entry which is preliminary data.</text>
</comment>
<dbReference type="Proteomes" id="UP000032066">
    <property type="component" value="Unassembled WGS sequence"/>
</dbReference>
<feature type="transmembrane region" description="Helical" evidence="7">
    <location>
        <begin position="186"/>
        <end position="206"/>
    </location>
</feature>
<dbReference type="PANTHER" id="PTHR43731">
    <property type="entry name" value="RHOMBOID PROTEASE"/>
    <property type="match status" value="1"/>
</dbReference>
<evidence type="ECO:0000313" key="9">
    <source>
        <dbReference type="EMBL" id="KIQ64095.1"/>
    </source>
</evidence>
<keyword evidence="4" id="KW-0378">Hydrolase</keyword>
<dbReference type="Gene3D" id="1.20.1540.10">
    <property type="entry name" value="Rhomboid-like"/>
    <property type="match status" value="1"/>
</dbReference>
<feature type="transmembrane region" description="Helical" evidence="7">
    <location>
        <begin position="263"/>
        <end position="285"/>
    </location>
</feature>
<name>A0A0D0N7E4_KITGR</name>
<feature type="transmembrane region" description="Helical" evidence="7">
    <location>
        <begin position="213"/>
        <end position="230"/>
    </location>
</feature>
<evidence type="ECO:0000256" key="7">
    <source>
        <dbReference type="SAM" id="Phobius"/>
    </source>
</evidence>
<dbReference type="PANTHER" id="PTHR43731:SF14">
    <property type="entry name" value="PRESENILIN-ASSOCIATED RHOMBOID-LIKE PROTEIN, MITOCHONDRIAL"/>
    <property type="match status" value="1"/>
</dbReference>
<evidence type="ECO:0000256" key="2">
    <source>
        <dbReference type="ARBA" id="ARBA00009045"/>
    </source>
</evidence>
<keyword evidence="6 7" id="KW-0472">Membrane</keyword>
<dbReference type="InterPro" id="IPR022764">
    <property type="entry name" value="Peptidase_S54_rhomboid_dom"/>
</dbReference>
<evidence type="ECO:0000259" key="8">
    <source>
        <dbReference type="Pfam" id="PF01694"/>
    </source>
</evidence>
<dbReference type="PATRIC" id="fig|2064.6.peg.6343"/>